<dbReference type="InterPro" id="IPR015943">
    <property type="entry name" value="WD40/YVTN_repeat-like_dom_sf"/>
</dbReference>
<protein>
    <recommendedName>
        <fullName evidence="7">Vacuolar protein sorting-associated protein 41 homolog</fullName>
    </recommendedName>
</protein>
<dbReference type="InterPro" id="IPR057780">
    <property type="entry name" value="Beta-prop_Vps41"/>
</dbReference>
<dbReference type="Gene3D" id="2.130.10.10">
    <property type="entry name" value="YVTN repeat-like/Quinoprotein amine dehydrogenase"/>
    <property type="match status" value="1"/>
</dbReference>
<dbReference type="Pfam" id="PF23556">
    <property type="entry name" value="TPR_Vps41"/>
    <property type="match status" value="1"/>
</dbReference>
<dbReference type="GO" id="GO:0005764">
    <property type="term" value="C:lysosome"/>
    <property type="evidence" value="ECO:0007669"/>
    <property type="project" value="UniProtKB-SubCell"/>
</dbReference>
<gene>
    <name evidence="11" type="ORF">QYM36_007566</name>
</gene>
<sequence length="845" mass="96920">MSSFEKGETDTFDEKEIQYEKQSDVEPLLKYEKIANDVGSCLQNDQATCMAVHSKFLCVGFKSGKTLVFDHLGNINSLASIPLHAGPINQISIDEKGEHVATCSDDGKVAVTGLVAVDNSVVIIMDRPVKSIAIDPSYYRSGSGRRIVTGDDRLTLHEKNFFSRYRSSTLHEGEGIVNNIQWRGRFLAWATAVSVRVYDIVARRTISLIKREHKRGSDWEKMRCQLYWRDDLTLVVGWGTEVKVCRVRKRYDTDIESRELPNFLVEILSMFVAEFTVCGLGHIGDQLTILSSSPDGTENPVLRTVEYHPESYTETSLVEWPLQEKANYTPNDFHLLCLSEEFVFFLVSPKSVVIARQRDAEDHIQWLLDHGMFEEALSDVSQPSGRNLKKYSRLSIGRSYIDFLLDKDDYEKAASVCEQVLGKDKILWEQEFSKFLEKKQLRAICQFLPVDSYGILSSTVYEAVLIEFLYSDSDLFLELISKWPKNIYRVELVINETLKYISSGSNDEDITLLTALALLYINQGGYEKAMTLYLKLQRSDVFYLIQKHRLFKAALFKVSELMDLDPSQTVTLLTDNIDLFPVEVIVSKLSNQTHLLFLYLDALYQRDSRDFSRPYHNDLLNLYAEFGRGKLLPFLKTSDFYSIPNALDILKEKDFVPELIYILDRMGNIRDALDMIVTRLRDIDQAIEFCQRHDDRELWDQLLGYATDNPDFVLAILHKTGTKIDPKSLIERIGPKTEIPGLRNVLVEILRDFSIQIELEENCQKVLVGDCFNLQEKLMNLQKSSLCIEGISTCHSCSQRLIMQDEKKLMDIVMFKCNHSFHKPCLGDQVKCLICTFDPTDLQIL</sequence>
<dbReference type="Pfam" id="PF23411">
    <property type="entry name" value="Beta-prop_Vps41"/>
    <property type="match status" value="1"/>
</dbReference>
<dbReference type="SMART" id="SM00299">
    <property type="entry name" value="CLH"/>
    <property type="match status" value="1"/>
</dbReference>
<comment type="subcellular location">
    <subcellularLocation>
        <location evidence="1">Lysosome</location>
    </subcellularLocation>
</comment>
<dbReference type="InterPro" id="IPR045111">
    <property type="entry name" value="Vps41/Vps8"/>
</dbReference>
<accession>A0AA88LLP6</accession>
<dbReference type="PROSITE" id="PS50236">
    <property type="entry name" value="CHCR"/>
    <property type="match status" value="1"/>
</dbReference>
<name>A0AA88LLP6_ARTSF</name>
<dbReference type="Pfam" id="PF23555">
    <property type="entry name" value="zf-RING_Vps41"/>
    <property type="match status" value="1"/>
</dbReference>
<dbReference type="InterPro" id="IPR036322">
    <property type="entry name" value="WD40_repeat_dom_sf"/>
</dbReference>
<evidence type="ECO:0000256" key="4">
    <source>
        <dbReference type="ARBA" id="ARBA00022833"/>
    </source>
</evidence>
<dbReference type="PROSITE" id="PS50089">
    <property type="entry name" value="ZF_RING_2"/>
    <property type="match status" value="1"/>
</dbReference>
<dbReference type="InterPro" id="IPR000547">
    <property type="entry name" value="Clathrin_H-chain/VPS_repeat"/>
</dbReference>
<evidence type="ECO:0000256" key="6">
    <source>
        <dbReference type="ARBA" id="ARBA00023228"/>
    </source>
</evidence>
<dbReference type="PANTHER" id="PTHR12616:SF1">
    <property type="entry name" value="VACUOLAR PROTEIN SORTING-ASSOCIATED PROTEIN 41 HOMOLOG"/>
    <property type="match status" value="1"/>
</dbReference>
<dbReference type="Gene3D" id="1.25.40.10">
    <property type="entry name" value="Tetratricopeptide repeat domain"/>
    <property type="match status" value="1"/>
</dbReference>
<evidence type="ECO:0000256" key="9">
    <source>
        <dbReference type="PROSITE-ProRule" id="PRU01006"/>
    </source>
</evidence>
<dbReference type="InterPro" id="IPR011990">
    <property type="entry name" value="TPR-like_helical_dom_sf"/>
</dbReference>
<dbReference type="GO" id="GO:0006623">
    <property type="term" value="P:protein targeting to vacuole"/>
    <property type="evidence" value="ECO:0007669"/>
    <property type="project" value="InterPro"/>
</dbReference>
<proteinExistence type="predicted"/>
<evidence type="ECO:0000256" key="1">
    <source>
        <dbReference type="ARBA" id="ARBA00004371"/>
    </source>
</evidence>
<keyword evidence="5" id="KW-0653">Protein transport</keyword>
<evidence type="ECO:0000256" key="7">
    <source>
        <dbReference type="ARBA" id="ARBA00029538"/>
    </source>
</evidence>
<comment type="caution">
    <text evidence="11">The sequence shown here is derived from an EMBL/GenBank/DDBJ whole genome shotgun (WGS) entry which is preliminary data.</text>
</comment>
<evidence type="ECO:0000256" key="5">
    <source>
        <dbReference type="ARBA" id="ARBA00022927"/>
    </source>
</evidence>
<keyword evidence="6" id="KW-0458">Lysosome</keyword>
<dbReference type="AlphaFoldDB" id="A0AA88LLP6"/>
<dbReference type="GO" id="GO:0005770">
    <property type="term" value="C:late endosome"/>
    <property type="evidence" value="ECO:0007669"/>
    <property type="project" value="TreeGrafter"/>
</dbReference>
<keyword evidence="2" id="KW-0813">Transport</keyword>
<keyword evidence="4" id="KW-0862">Zinc</keyword>
<keyword evidence="3 8" id="KW-0863">Zinc-finger</keyword>
<feature type="domain" description="RING-type" evidence="10">
    <location>
        <begin position="794"/>
        <end position="836"/>
    </location>
</feature>
<evidence type="ECO:0000313" key="12">
    <source>
        <dbReference type="Proteomes" id="UP001187531"/>
    </source>
</evidence>
<keyword evidence="3 8" id="KW-0479">Metal-binding</keyword>
<evidence type="ECO:0000313" key="11">
    <source>
        <dbReference type="EMBL" id="KAK2726765.1"/>
    </source>
</evidence>
<dbReference type="GO" id="GO:0008270">
    <property type="term" value="F:zinc ion binding"/>
    <property type="evidence" value="ECO:0007669"/>
    <property type="project" value="UniProtKB-KW"/>
</dbReference>
<dbReference type="Proteomes" id="UP001187531">
    <property type="component" value="Unassembled WGS sequence"/>
</dbReference>
<evidence type="ECO:0000256" key="3">
    <source>
        <dbReference type="ARBA" id="ARBA00022771"/>
    </source>
</evidence>
<dbReference type="GO" id="GO:0016236">
    <property type="term" value="P:macroautophagy"/>
    <property type="evidence" value="ECO:0007669"/>
    <property type="project" value="TreeGrafter"/>
</dbReference>
<dbReference type="EMBL" id="JAVRJZ010000001">
    <property type="protein sequence ID" value="KAK2726765.1"/>
    <property type="molecule type" value="Genomic_DNA"/>
</dbReference>
<dbReference type="SUPFAM" id="SSF50978">
    <property type="entry name" value="WD40 repeat-like"/>
    <property type="match status" value="1"/>
</dbReference>
<dbReference type="PANTHER" id="PTHR12616">
    <property type="entry name" value="VACUOLAR PROTEIN SORTING VPS41"/>
    <property type="match status" value="1"/>
</dbReference>
<reference evidence="11" key="1">
    <citation type="submission" date="2023-07" db="EMBL/GenBank/DDBJ databases">
        <title>Chromosome-level genome assembly of Artemia franciscana.</title>
        <authorList>
            <person name="Jo E."/>
        </authorList>
    </citation>
    <scope>NUCLEOTIDE SEQUENCE</scope>
    <source>
        <tissue evidence="11">Whole body</tissue>
    </source>
</reference>
<dbReference type="InterPro" id="IPR057779">
    <property type="entry name" value="Znf_RING_Vps41"/>
</dbReference>
<dbReference type="InterPro" id="IPR001841">
    <property type="entry name" value="Znf_RING"/>
</dbReference>
<dbReference type="GO" id="GO:0034058">
    <property type="term" value="P:endosomal vesicle fusion"/>
    <property type="evidence" value="ECO:0007669"/>
    <property type="project" value="TreeGrafter"/>
</dbReference>
<dbReference type="GO" id="GO:0030897">
    <property type="term" value="C:HOPS complex"/>
    <property type="evidence" value="ECO:0007669"/>
    <property type="project" value="TreeGrafter"/>
</dbReference>
<keyword evidence="12" id="KW-1185">Reference proteome</keyword>
<evidence type="ECO:0000256" key="8">
    <source>
        <dbReference type="PROSITE-ProRule" id="PRU00175"/>
    </source>
</evidence>
<organism evidence="11 12">
    <name type="scientific">Artemia franciscana</name>
    <name type="common">Brine shrimp</name>
    <name type="synonym">Artemia sanfranciscana</name>
    <dbReference type="NCBI Taxonomy" id="6661"/>
    <lineage>
        <taxon>Eukaryota</taxon>
        <taxon>Metazoa</taxon>
        <taxon>Ecdysozoa</taxon>
        <taxon>Arthropoda</taxon>
        <taxon>Crustacea</taxon>
        <taxon>Branchiopoda</taxon>
        <taxon>Anostraca</taxon>
        <taxon>Artemiidae</taxon>
        <taxon>Artemia</taxon>
    </lineage>
</organism>
<evidence type="ECO:0000256" key="2">
    <source>
        <dbReference type="ARBA" id="ARBA00022448"/>
    </source>
</evidence>
<dbReference type="GO" id="GO:0009267">
    <property type="term" value="P:cellular response to starvation"/>
    <property type="evidence" value="ECO:0007669"/>
    <property type="project" value="TreeGrafter"/>
</dbReference>
<feature type="repeat" description="CHCR" evidence="9">
    <location>
        <begin position="570"/>
        <end position="715"/>
    </location>
</feature>
<evidence type="ECO:0000259" key="10">
    <source>
        <dbReference type="PROSITE" id="PS50089"/>
    </source>
</evidence>